<dbReference type="InterPro" id="IPR013815">
    <property type="entry name" value="ATP_grasp_subdomain_1"/>
</dbReference>
<dbReference type="Gene3D" id="3.40.50.150">
    <property type="entry name" value="Vaccinia Virus protein VP39"/>
    <property type="match status" value="1"/>
</dbReference>
<keyword evidence="6 9" id="KW-0067">ATP-binding</keyword>
<feature type="region of interest" description="Disordered" evidence="10">
    <location>
        <begin position="21"/>
        <end position="54"/>
    </location>
</feature>
<dbReference type="GO" id="GO:0008716">
    <property type="term" value="F:D-alanine-D-alanine ligase activity"/>
    <property type="evidence" value="ECO:0007669"/>
    <property type="project" value="InterPro"/>
</dbReference>
<dbReference type="GO" id="GO:0046872">
    <property type="term" value="F:metal ion binding"/>
    <property type="evidence" value="ECO:0007669"/>
    <property type="project" value="InterPro"/>
</dbReference>
<comment type="subcellular location">
    <subcellularLocation>
        <location evidence="1">Cytoplasm</location>
    </subcellularLocation>
</comment>
<dbReference type="AlphaFoldDB" id="A0A507CQV6"/>
<dbReference type="Gene3D" id="3.30.470.20">
    <property type="entry name" value="ATP-grasp fold, B domain"/>
    <property type="match status" value="1"/>
</dbReference>
<keyword evidence="3" id="KW-0963">Cytoplasm</keyword>
<keyword evidence="4 13" id="KW-0436">Ligase</keyword>
<evidence type="ECO:0000313" key="12">
    <source>
        <dbReference type="EMBL" id="TPX41519.1"/>
    </source>
</evidence>
<dbReference type="GO" id="GO:0005524">
    <property type="term" value="F:ATP binding"/>
    <property type="evidence" value="ECO:0007669"/>
    <property type="project" value="UniProtKB-UniRule"/>
</dbReference>
<organism evidence="12 14">
    <name type="scientific">Synchytrium endobioticum</name>
    <dbReference type="NCBI Taxonomy" id="286115"/>
    <lineage>
        <taxon>Eukaryota</taxon>
        <taxon>Fungi</taxon>
        <taxon>Fungi incertae sedis</taxon>
        <taxon>Chytridiomycota</taxon>
        <taxon>Chytridiomycota incertae sedis</taxon>
        <taxon>Chytridiomycetes</taxon>
        <taxon>Synchytriales</taxon>
        <taxon>Synchytriaceae</taxon>
        <taxon>Synchytrium</taxon>
    </lineage>
</organism>
<gene>
    <name evidence="12" type="ORF">SeMB42_g05539</name>
    <name evidence="13" type="ORF">SeMB42_g05540</name>
</gene>
<dbReference type="InterPro" id="IPR011761">
    <property type="entry name" value="ATP-grasp"/>
</dbReference>
<dbReference type="SUPFAM" id="SSF56059">
    <property type="entry name" value="Glutathione synthetase ATP-binding domain-like"/>
    <property type="match status" value="1"/>
</dbReference>
<dbReference type="Pfam" id="PF13649">
    <property type="entry name" value="Methyltransf_25"/>
    <property type="match status" value="1"/>
</dbReference>
<dbReference type="PROSITE" id="PS50975">
    <property type="entry name" value="ATP_GRASP"/>
    <property type="match status" value="1"/>
</dbReference>
<feature type="compositionally biased region" description="Low complexity" evidence="10">
    <location>
        <begin position="21"/>
        <end position="46"/>
    </location>
</feature>
<evidence type="ECO:0000256" key="9">
    <source>
        <dbReference type="PROSITE-ProRule" id="PRU00409"/>
    </source>
</evidence>
<evidence type="ECO:0000256" key="2">
    <source>
        <dbReference type="ARBA" id="ARBA00010871"/>
    </source>
</evidence>
<dbReference type="EMBL" id="QEAN01000268">
    <property type="protein sequence ID" value="TPX41523.1"/>
    <property type="molecule type" value="Genomic_DNA"/>
</dbReference>
<dbReference type="EMBL" id="QEAN01000268">
    <property type="protein sequence ID" value="TPX41519.1"/>
    <property type="molecule type" value="Genomic_DNA"/>
</dbReference>
<keyword evidence="14" id="KW-1185">Reference proteome</keyword>
<dbReference type="InterPro" id="IPR029063">
    <property type="entry name" value="SAM-dependent_MTases_sf"/>
</dbReference>
<reference evidence="12 14" key="1">
    <citation type="journal article" date="2019" name="Sci. Rep.">
        <title>Comparative genomics of chytrid fungi reveal insights into the obligate biotrophic and pathogenic lifestyle of Synchytrium endobioticum.</title>
        <authorList>
            <person name="van de Vossenberg B.T.L.H."/>
            <person name="Warris S."/>
            <person name="Nguyen H.D.T."/>
            <person name="van Gent-Pelzer M.P.E."/>
            <person name="Joly D.L."/>
            <person name="van de Geest H.C."/>
            <person name="Bonants P.J.M."/>
            <person name="Smith D.S."/>
            <person name="Levesque C.A."/>
            <person name="van der Lee T.A.J."/>
        </authorList>
    </citation>
    <scope>NUCLEOTIDE SEQUENCE [LARGE SCALE GENOMIC DNA]</scope>
    <source>
        <strain evidence="12 14">MB42</strain>
    </source>
</reference>
<comment type="similarity">
    <text evidence="2">Belongs to the D-alanine--D-alanine ligase family.</text>
</comment>
<keyword evidence="7" id="KW-0133">Cell shape</keyword>
<protein>
    <submittedName>
        <fullName evidence="13">D-alanine---D-alanine ligase</fullName>
    </submittedName>
</protein>
<dbReference type="Pfam" id="PF07478">
    <property type="entry name" value="Dala_Dala_lig_C"/>
    <property type="match status" value="1"/>
</dbReference>
<accession>A0A507CQV6</accession>
<feature type="compositionally biased region" description="Low complexity" evidence="10">
    <location>
        <begin position="394"/>
        <end position="407"/>
    </location>
</feature>
<feature type="region of interest" description="Disordered" evidence="10">
    <location>
        <begin position="390"/>
        <end position="414"/>
    </location>
</feature>
<sequence length="815" mass="89991">MHKKICKAQTKHQLLSTAYAPHPTTMTTDPTTTAPAPNAAPNAAPNHRPITDDDAACTTTLSRSREALICHGRVSDLEAMVPSQWWKTVFADAMYLKTDGDVVEDPDITSEEVKMLVEDAALCTVFQHRGSRVLDLCCGQGRHALCLAEKFPNLQLYGHDQSAYLISIARERARLQGCANTTFTVGDCRQIPYADAFFDVVLVMGNSFGYSRSDDGDDQVLKEIHRVLNNRHGHGNTGRLLLDLTDGGFMRKHFVERSWEWIDDSCFVCRERQLSKDGTRLSSREVITMTDLGVIRDQFYQERLYSRKEVEQMLYSAGFDVVEDSYDTNGNAITTARDLSKRKEDLGMMEQRMCIKAVKSGPMLNGSSHTVSRVASSQSPQIIVTKEGATNAMSNSASSSEESLTSSLPPPPWPCSSPTFSDRIPTTLSLTDTDSAANQVLAFPSNFIVVFGDTSISCVGKFNDAWNHEDLEARSKLIQALEELGFQVALSGRGNGSKHYAGGNGIRILEKHAGLISELEASRPGFVFNLCDEGYFNDAHKELHVPAVLDILGIPYSGAGPNCLAVCYDKGLVNSTASSIGIPTPRETYYFGGFTKSSSVTDIDALHDSIIKGFGYPAFVKPIKGDNSYGISERSIVSNREELEQCLDALSREYGVVDAIVQEYLNGTEYSVGIIGNIESGLHFLPTMEVDYSRVLEQGLAPILGYASKWDPMSAYWRDVSYGPAKLSAVEEAELHANCVILWQRFGCRDYARFDFRRSSPDSGGVIKLLETNPNPGWCHDGKMAHMARFEGRSYRELVLMLLQAAYQRLFANGH</sequence>
<dbReference type="STRING" id="286115.A0A507CQV6"/>
<dbReference type="PANTHER" id="PTHR23132">
    <property type="entry name" value="D-ALANINE--D-ALANINE LIGASE"/>
    <property type="match status" value="1"/>
</dbReference>
<keyword evidence="8" id="KW-0573">Peptidoglycan synthesis</keyword>
<dbReference type="PANTHER" id="PTHR23132:SF23">
    <property type="entry name" value="D-ALANINE--D-ALANINE LIGASE B"/>
    <property type="match status" value="1"/>
</dbReference>
<evidence type="ECO:0000256" key="6">
    <source>
        <dbReference type="ARBA" id="ARBA00022840"/>
    </source>
</evidence>
<keyword evidence="5 9" id="KW-0547">Nucleotide-binding</keyword>
<evidence type="ECO:0000313" key="13">
    <source>
        <dbReference type="EMBL" id="TPX41523.1"/>
    </source>
</evidence>
<dbReference type="VEuPathDB" id="FungiDB:SeMB42_g05540"/>
<evidence type="ECO:0000259" key="11">
    <source>
        <dbReference type="PROSITE" id="PS50975"/>
    </source>
</evidence>
<evidence type="ECO:0000256" key="10">
    <source>
        <dbReference type="SAM" id="MobiDB-lite"/>
    </source>
</evidence>
<comment type="caution">
    <text evidence="12">The sequence shown here is derived from an EMBL/GenBank/DDBJ whole genome shotgun (WGS) entry which is preliminary data.</text>
</comment>
<dbReference type="GO" id="GO:0005737">
    <property type="term" value="C:cytoplasm"/>
    <property type="evidence" value="ECO:0007669"/>
    <property type="project" value="UniProtKB-SubCell"/>
</dbReference>
<dbReference type="Proteomes" id="UP000317494">
    <property type="component" value="Unassembled WGS sequence"/>
</dbReference>
<dbReference type="PROSITE" id="PS00844">
    <property type="entry name" value="DALA_DALA_LIGASE_2"/>
    <property type="match status" value="1"/>
</dbReference>
<evidence type="ECO:0000256" key="4">
    <source>
        <dbReference type="ARBA" id="ARBA00022598"/>
    </source>
</evidence>
<evidence type="ECO:0000256" key="1">
    <source>
        <dbReference type="ARBA" id="ARBA00004496"/>
    </source>
</evidence>
<evidence type="ECO:0000256" key="7">
    <source>
        <dbReference type="ARBA" id="ARBA00022960"/>
    </source>
</evidence>
<dbReference type="Gene3D" id="3.30.1490.20">
    <property type="entry name" value="ATP-grasp fold, A domain"/>
    <property type="match status" value="1"/>
</dbReference>
<proteinExistence type="inferred from homology"/>
<dbReference type="InterPro" id="IPR011095">
    <property type="entry name" value="Dala_Dala_lig_C"/>
</dbReference>
<name>A0A507CQV6_9FUNG</name>
<evidence type="ECO:0000313" key="14">
    <source>
        <dbReference type="Proteomes" id="UP000317494"/>
    </source>
</evidence>
<evidence type="ECO:0000256" key="5">
    <source>
        <dbReference type="ARBA" id="ARBA00022741"/>
    </source>
</evidence>
<feature type="domain" description="ATP-grasp" evidence="11">
    <location>
        <begin position="574"/>
        <end position="804"/>
    </location>
</feature>
<dbReference type="InterPro" id="IPR041698">
    <property type="entry name" value="Methyltransf_25"/>
</dbReference>
<dbReference type="GO" id="GO:0008360">
    <property type="term" value="P:regulation of cell shape"/>
    <property type="evidence" value="ECO:0007669"/>
    <property type="project" value="UniProtKB-KW"/>
</dbReference>
<dbReference type="SUPFAM" id="SSF53335">
    <property type="entry name" value="S-adenosyl-L-methionine-dependent methyltransferases"/>
    <property type="match status" value="1"/>
</dbReference>
<evidence type="ECO:0000256" key="3">
    <source>
        <dbReference type="ARBA" id="ARBA00022490"/>
    </source>
</evidence>
<dbReference type="InterPro" id="IPR000291">
    <property type="entry name" value="D-Ala_lig_Van_CS"/>
</dbReference>
<evidence type="ECO:0000256" key="8">
    <source>
        <dbReference type="ARBA" id="ARBA00022984"/>
    </source>
</evidence>
<dbReference type="VEuPathDB" id="FungiDB:SeMB42_g05539"/>
<dbReference type="CDD" id="cd02440">
    <property type="entry name" value="AdoMet_MTases"/>
    <property type="match status" value="1"/>
</dbReference>